<keyword evidence="1" id="KW-0732">Signal</keyword>
<keyword evidence="1" id="KW-0413">Isomerase</keyword>
<organism evidence="3 4">
    <name type="scientific">Cylindrotheca closterium</name>
    <dbReference type="NCBI Taxonomy" id="2856"/>
    <lineage>
        <taxon>Eukaryota</taxon>
        <taxon>Sar</taxon>
        <taxon>Stramenopiles</taxon>
        <taxon>Ochrophyta</taxon>
        <taxon>Bacillariophyta</taxon>
        <taxon>Bacillariophyceae</taxon>
        <taxon>Bacillariophycidae</taxon>
        <taxon>Bacillariales</taxon>
        <taxon>Bacillariaceae</taxon>
        <taxon>Cylindrotheca</taxon>
    </lineage>
</organism>
<evidence type="ECO:0000256" key="1">
    <source>
        <dbReference type="RuleBase" id="RU363019"/>
    </source>
</evidence>
<dbReference type="AlphaFoldDB" id="A0AAD2JNI3"/>
<evidence type="ECO:0000259" key="2">
    <source>
        <dbReference type="PROSITE" id="PS50072"/>
    </source>
</evidence>
<dbReference type="PANTHER" id="PTHR11071:SF561">
    <property type="entry name" value="PEPTIDYL-PROLYL CIS-TRANS ISOMERASE D-RELATED"/>
    <property type="match status" value="1"/>
</dbReference>
<evidence type="ECO:0000313" key="3">
    <source>
        <dbReference type="EMBL" id="CAJ1966459.1"/>
    </source>
</evidence>
<feature type="domain" description="PPIase cyclophilin-type" evidence="2">
    <location>
        <begin position="89"/>
        <end position="248"/>
    </location>
</feature>
<evidence type="ECO:0000313" key="4">
    <source>
        <dbReference type="Proteomes" id="UP001295423"/>
    </source>
</evidence>
<dbReference type="GO" id="GO:0005737">
    <property type="term" value="C:cytoplasm"/>
    <property type="evidence" value="ECO:0007669"/>
    <property type="project" value="TreeGrafter"/>
</dbReference>
<gene>
    <name evidence="3" type="ORF">CYCCA115_LOCUS22042</name>
</gene>
<protein>
    <recommendedName>
        <fullName evidence="1">Peptidyl-prolyl cis-trans isomerase</fullName>
        <shortName evidence="1">PPIase</shortName>
        <ecNumber evidence="1">5.2.1.8</ecNumber>
    </recommendedName>
</protein>
<accession>A0AAD2JNI3</accession>
<feature type="signal peptide" evidence="1">
    <location>
        <begin position="1"/>
        <end position="21"/>
    </location>
</feature>
<dbReference type="Pfam" id="PF00160">
    <property type="entry name" value="Pro_isomerase"/>
    <property type="match status" value="1"/>
</dbReference>
<dbReference type="EC" id="5.2.1.8" evidence="1"/>
<comment type="catalytic activity">
    <reaction evidence="1">
        <text>[protein]-peptidylproline (omega=180) = [protein]-peptidylproline (omega=0)</text>
        <dbReference type="Rhea" id="RHEA:16237"/>
        <dbReference type="Rhea" id="RHEA-COMP:10747"/>
        <dbReference type="Rhea" id="RHEA-COMP:10748"/>
        <dbReference type="ChEBI" id="CHEBI:83833"/>
        <dbReference type="ChEBI" id="CHEBI:83834"/>
        <dbReference type="EC" id="5.2.1.8"/>
    </reaction>
</comment>
<name>A0AAD2JNI3_9STRA</name>
<keyword evidence="1" id="KW-0697">Rotamase</keyword>
<keyword evidence="4" id="KW-1185">Reference proteome</keyword>
<comment type="caution">
    <text evidence="3">The sequence shown here is derived from an EMBL/GenBank/DDBJ whole genome shotgun (WGS) entry which is preliminary data.</text>
</comment>
<dbReference type="EMBL" id="CAKOGP040002291">
    <property type="protein sequence ID" value="CAJ1966459.1"/>
    <property type="molecule type" value="Genomic_DNA"/>
</dbReference>
<reference evidence="3" key="1">
    <citation type="submission" date="2023-08" db="EMBL/GenBank/DDBJ databases">
        <authorList>
            <person name="Audoor S."/>
            <person name="Bilcke G."/>
        </authorList>
    </citation>
    <scope>NUCLEOTIDE SEQUENCE</scope>
</reference>
<dbReference type="InterPro" id="IPR029000">
    <property type="entry name" value="Cyclophilin-like_dom_sf"/>
</dbReference>
<dbReference type="PANTHER" id="PTHR11071">
    <property type="entry name" value="PEPTIDYL-PROLYL CIS-TRANS ISOMERASE"/>
    <property type="match status" value="1"/>
</dbReference>
<proteinExistence type="inferred from homology"/>
<feature type="chain" id="PRO_5041779592" description="Peptidyl-prolyl cis-trans isomerase" evidence="1">
    <location>
        <begin position="22"/>
        <end position="249"/>
    </location>
</feature>
<comment type="similarity">
    <text evidence="1">Belongs to the cyclophilin-type PPIase family.</text>
</comment>
<dbReference type="Proteomes" id="UP001295423">
    <property type="component" value="Unassembled WGS sequence"/>
</dbReference>
<sequence>MYSTTPVLILLLSRFIHSAYGFSFNSVTTSGITIQSSPACDDDDVEFGRRAFVQSTLASAFLVATTTSPAHASYIDPTTNPPEITKRVFIDVLINGKGEYRIEIGLFGELMPRTVDNFAKLFESNAYAGTDFYRVLSDFSIQGGAIGDPSGKTGQSSLDGGKPFEPDNFNLKHTKEGLVSAVRGLDGRIDSRFFINCKDDAGWADDRYAAFGIVLGNGMDVVKRIEKVPVKPPKNSPLNEVRILKSGAL</sequence>
<dbReference type="GO" id="GO:0016018">
    <property type="term" value="F:cyclosporin A binding"/>
    <property type="evidence" value="ECO:0007669"/>
    <property type="project" value="TreeGrafter"/>
</dbReference>
<dbReference type="SUPFAM" id="SSF50891">
    <property type="entry name" value="Cyclophilin-like"/>
    <property type="match status" value="1"/>
</dbReference>
<dbReference type="PRINTS" id="PR00153">
    <property type="entry name" value="CSAPPISMRASE"/>
</dbReference>
<dbReference type="InterPro" id="IPR002130">
    <property type="entry name" value="Cyclophilin-type_PPIase_dom"/>
</dbReference>
<dbReference type="Gene3D" id="2.40.100.10">
    <property type="entry name" value="Cyclophilin-like"/>
    <property type="match status" value="1"/>
</dbReference>
<dbReference type="GO" id="GO:0003755">
    <property type="term" value="F:peptidyl-prolyl cis-trans isomerase activity"/>
    <property type="evidence" value="ECO:0007669"/>
    <property type="project" value="UniProtKB-UniRule"/>
</dbReference>
<comment type="function">
    <text evidence="1">PPIases accelerate the folding of proteins. It catalyzes the cis-trans isomerization of proline imidic peptide bonds in oligopeptides.</text>
</comment>
<dbReference type="PROSITE" id="PS50072">
    <property type="entry name" value="CSA_PPIASE_2"/>
    <property type="match status" value="1"/>
</dbReference>
<dbReference type="CDD" id="cd00317">
    <property type="entry name" value="cyclophilin"/>
    <property type="match status" value="1"/>
</dbReference>
<dbReference type="GO" id="GO:0006457">
    <property type="term" value="P:protein folding"/>
    <property type="evidence" value="ECO:0007669"/>
    <property type="project" value="TreeGrafter"/>
</dbReference>